<protein>
    <submittedName>
        <fullName evidence="1">Uncharacterized protein</fullName>
    </submittedName>
</protein>
<dbReference type="AlphaFoldDB" id="A0AA36BE29"/>
<dbReference type="Proteomes" id="UP001162480">
    <property type="component" value="Chromosome 13"/>
</dbReference>
<accession>A0AA36BE29</accession>
<reference evidence="1" key="1">
    <citation type="submission" date="2023-08" db="EMBL/GenBank/DDBJ databases">
        <authorList>
            <person name="Alioto T."/>
            <person name="Alioto T."/>
            <person name="Gomez Garrido J."/>
        </authorList>
    </citation>
    <scope>NUCLEOTIDE SEQUENCE</scope>
</reference>
<gene>
    <name evidence="1" type="ORF">OCTVUL_1B023786</name>
</gene>
<evidence type="ECO:0000313" key="2">
    <source>
        <dbReference type="Proteomes" id="UP001162480"/>
    </source>
</evidence>
<name>A0AA36BE29_OCTVU</name>
<proteinExistence type="predicted"/>
<evidence type="ECO:0000313" key="1">
    <source>
        <dbReference type="EMBL" id="CAI9731906.1"/>
    </source>
</evidence>
<organism evidence="1 2">
    <name type="scientific">Octopus vulgaris</name>
    <name type="common">Common octopus</name>
    <dbReference type="NCBI Taxonomy" id="6645"/>
    <lineage>
        <taxon>Eukaryota</taxon>
        <taxon>Metazoa</taxon>
        <taxon>Spiralia</taxon>
        <taxon>Lophotrochozoa</taxon>
        <taxon>Mollusca</taxon>
        <taxon>Cephalopoda</taxon>
        <taxon>Coleoidea</taxon>
        <taxon>Octopodiformes</taxon>
        <taxon>Octopoda</taxon>
        <taxon>Incirrata</taxon>
        <taxon>Octopodidae</taxon>
        <taxon>Octopus</taxon>
    </lineage>
</organism>
<dbReference type="EMBL" id="OX597826">
    <property type="protein sequence ID" value="CAI9731906.1"/>
    <property type="molecule type" value="Genomic_DNA"/>
</dbReference>
<keyword evidence="2" id="KW-1185">Reference proteome</keyword>
<sequence>MALVSQVWAQSEIHIVVEVRLFVSGGGGGGGSCSGDSSSCGDISGVVAIIVVDDYDFDVDVMLSLL</sequence>